<protein>
    <submittedName>
        <fullName evidence="2">PRC-barrel domain-containing protein</fullName>
    </submittedName>
</protein>
<name>A0A941ITF1_9ACTN</name>
<dbReference type="InterPro" id="IPR027275">
    <property type="entry name" value="PRC-brl_dom"/>
</dbReference>
<organism evidence="2 3">
    <name type="scientific">Actinospica durhamensis</name>
    <dbReference type="NCBI Taxonomy" id="1508375"/>
    <lineage>
        <taxon>Bacteria</taxon>
        <taxon>Bacillati</taxon>
        <taxon>Actinomycetota</taxon>
        <taxon>Actinomycetes</taxon>
        <taxon>Catenulisporales</taxon>
        <taxon>Actinospicaceae</taxon>
        <taxon>Actinospica</taxon>
    </lineage>
</organism>
<evidence type="ECO:0000313" key="2">
    <source>
        <dbReference type="EMBL" id="MBR7837552.1"/>
    </source>
</evidence>
<accession>A0A941ITF1</accession>
<dbReference type="Gene3D" id="2.30.30.240">
    <property type="entry name" value="PRC-barrel domain"/>
    <property type="match status" value="1"/>
</dbReference>
<dbReference type="AlphaFoldDB" id="A0A941ITF1"/>
<dbReference type="Proteomes" id="UP000675781">
    <property type="component" value="Unassembled WGS sequence"/>
</dbReference>
<dbReference type="EMBL" id="JAGSOG010000212">
    <property type="protein sequence ID" value="MBR7837552.1"/>
    <property type="molecule type" value="Genomic_DNA"/>
</dbReference>
<proteinExistence type="predicted"/>
<keyword evidence="3" id="KW-1185">Reference proteome</keyword>
<sequence length="225" mass="23676">MDATYTIGTEVTCTDGVCGTLTRVILDPVRRTLTYLVVEPQDGPSGARLVPAQDVTTPTGSAAITLGCDRARFAGFEHAQTEEFLPAEDDEFGFGVDNTLWMPYFPLGATLPGAGALGGTGGSPLPVSRDRVPLGEVEIRRGQCVEATDGRIGKVRGLAVDPSDEQVTHVLLDEGHLWGKKTVAIPIGAVESVTDGIRLRLAKDEVRDLPELELAHGGGAGGDRS</sequence>
<evidence type="ECO:0000259" key="1">
    <source>
        <dbReference type="Pfam" id="PF05239"/>
    </source>
</evidence>
<feature type="domain" description="PRC-barrel" evidence="1">
    <location>
        <begin position="147"/>
        <end position="204"/>
    </location>
</feature>
<dbReference type="Pfam" id="PF05239">
    <property type="entry name" value="PRC"/>
    <property type="match status" value="1"/>
</dbReference>
<comment type="caution">
    <text evidence="2">The sequence shown here is derived from an EMBL/GenBank/DDBJ whole genome shotgun (WGS) entry which is preliminary data.</text>
</comment>
<dbReference type="RefSeq" id="WP_212532019.1">
    <property type="nucleotide sequence ID" value="NZ_JAGSOG010000212.1"/>
</dbReference>
<evidence type="ECO:0000313" key="3">
    <source>
        <dbReference type="Proteomes" id="UP000675781"/>
    </source>
</evidence>
<dbReference type="SUPFAM" id="SSF50346">
    <property type="entry name" value="PRC-barrel domain"/>
    <property type="match status" value="2"/>
</dbReference>
<reference evidence="2" key="1">
    <citation type="submission" date="2021-04" db="EMBL/GenBank/DDBJ databases">
        <title>Genome based classification of Actinospica acidithermotolerans sp. nov., an actinobacterium isolated from an Indonesian hot spring.</title>
        <authorList>
            <person name="Kusuma A.B."/>
            <person name="Putra K.E."/>
            <person name="Nafisah S."/>
            <person name="Loh J."/>
            <person name="Nouioui I."/>
            <person name="Goodfellow M."/>
        </authorList>
    </citation>
    <scope>NUCLEOTIDE SEQUENCE</scope>
    <source>
        <strain evidence="2">CSCA 57</strain>
    </source>
</reference>
<dbReference type="InterPro" id="IPR011033">
    <property type="entry name" value="PRC_barrel-like_sf"/>
</dbReference>
<gene>
    <name evidence="2" type="ORF">KDL01_30010</name>
</gene>